<gene>
    <name evidence="3" type="ORF">GCM10025881_36790</name>
</gene>
<sequence>MSASSDRSWPGRGLGLPEDGPRSIARIGRRIGAIAIDWGISYALAWTVFHQRDLRVDGLYVLAVFAVLTILFELFFLGSPGHLILRMRVVPLRGDGSLRGSRSCARCCCAW</sequence>
<organism evidence="3 4">
    <name type="scientific">Pseudolysinimonas kribbensis</name>
    <dbReference type="NCBI Taxonomy" id="433641"/>
    <lineage>
        <taxon>Bacteria</taxon>
        <taxon>Bacillati</taxon>
        <taxon>Actinomycetota</taxon>
        <taxon>Actinomycetes</taxon>
        <taxon>Micrococcales</taxon>
        <taxon>Microbacteriaceae</taxon>
        <taxon>Pseudolysinimonas</taxon>
    </lineage>
</organism>
<keyword evidence="2" id="KW-0472">Membrane</keyword>
<reference evidence="4" key="1">
    <citation type="journal article" date="2019" name="Int. J. Syst. Evol. Microbiol.">
        <title>The Global Catalogue of Microorganisms (GCM) 10K type strain sequencing project: providing services to taxonomists for standard genome sequencing and annotation.</title>
        <authorList>
            <consortium name="The Broad Institute Genomics Platform"/>
            <consortium name="The Broad Institute Genome Sequencing Center for Infectious Disease"/>
            <person name="Wu L."/>
            <person name="Ma J."/>
        </authorList>
    </citation>
    <scope>NUCLEOTIDE SEQUENCE [LARGE SCALE GENOMIC DNA]</scope>
    <source>
        <strain evidence="4">NBRC 108894</strain>
    </source>
</reference>
<dbReference type="EMBL" id="BSVB01000001">
    <property type="protein sequence ID" value="GMA96855.1"/>
    <property type="molecule type" value="Genomic_DNA"/>
</dbReference>
<comment type="caution">
    <text evidence="3">The sequence shown here is derived from an EMBL/GenBank/DDBJ whole genome shotgun (WGS) entry which is preliminary data.</text>
</comment>
<proteinExistence type="predicted"/>
<evidence type="ECO:0008006" key="5">
    <source>
        <dbReference type="Google" id="ProtNLM"/>
    </source>
</evidence>
<dbReference type="Proteomes" id="UP001157034">
    <property type="component" value="Unassembled WGS sequence"/>
</dbReference>
<keyword evidence="2" id="KW-0812">Transmembrane</keyword>
<feature type="region of interest" description="Disordered" evidence="1">
    <location>
        <begin position="1"/>
        <end position="20"/>
    </location>
</feature>
<feature type="transmembrane region" description="Helical" evidence="2">
    <location>
        <begin position="31"/>
        <end position="48"/>
    </location>
</feature>
<evidence type="ECO:0000313" key="4">
    <source>
        <dbReference type="Proteomes" id="UP001157034"/>
    </source>
</evidence>
<name>A0ABQ6K861_9MICO</name>
<accession>A0ABQ6K861</accession>
<evidence type="ECO:0000256" key="2">
    <source>
        <dbReference type="SAM" id="Phobius"/>
    </source>
</evidence>
<evidence type="ECO:0000313" key="3">
    <source>
        <dbReference type="EMBL" id="GMA96855.1"/>
    </source>
</evidence>
<feature type="transmembrane region" description="Helical" evidence="2">
    <location>
        <begin position="60"/>
        <end position="78"/>
    </location>
</feature>
<keyword evidence="2" id="KW-1133">Transmembrane helix</keyword>
<keyword evidence="4" id="KW-1185">Reference proteome</keyword>
<protein>
    <recommendedName>
        <fullName evidence="5">RDD family protein</fullName>
    </recommendedName>
</protein>
<dbReference type="RefSeq" id="WP_348534978.1">
    <property type="nucleotide sequence ID" value="NZ_BSVB01000001.1"/>
</dbReference>
<evidence type="ECO:0000256" key="1">
    <source>
        <dbReference type="SAM" id="MobiDB-lite"/>
    </source>
</evidence>